<evidence type="ECO:0000313" key="1">
    <source>
        <dbReference type="EnsemblMetazoa" id="GPAI023455-PA"/>
    </source>
</evidence>
<name>A0A1A9ZSB4_GLOPL</name>
<organism evidence="1 2">
    <name type="scientific">Glossina pallidipes</name>
    <name type="common">Tsetse fly</name>
    <dbReference type="NCBI Taxonomy" id="7398"/>
    <lineage>
        <taxon>Eukaryota</taxon>
        <taxon>Metazoa</taxon>
        <taxon>Ecdysozoa</taxon>
        <taxon>Arthropoda</taxon>
        <taxon>Hexapoda</taxon>
        <taxon>Insecta</taxon>
        <taxon>Pterygota</taxon>
        <taxon>Neoptera</taxon>
        <taxon>Endopterygota</taxon>
        <taxon>Diptera</taxon>
        <taxon>Brachycera</taxon>
        <taxon>Muscomorpha</taxon>
        <taxon>Hippoboscoidea</taxon>
        <taxon>Glossinidae</taxon>
        <taxon>Glossina</taxon>
    </lineage>
</organism>
<evidence type="ECO:0000313" key="2">
    <source>
        <dbReference type="Proteomes" id="UP000092445"/>
    </source>
</evidence>
<dbReference type="Proteomes" id="UP000092445">
    <property type="component" value="Unassembled WGS sequence"/>
</dbReference>
<accession>A0A1A9ZSB4</accession>
<dbReference type="EnsemblMetazoa" id="GPAI023455-RA">
    <property type="protein sequence ID" value="GPAI023455-PA"/>
    <property type="gene ID" value="GPAI023455"/>
</dbReference>
<proteinExistence type="predicted"/>
<dbReference type="AlphaFoldDB" id="A0A1A9ZSB4"/>
<keyword evidence="2" id="KW-1185">Reference proteome</keyword>
<reference evidence="1" key="2">
    <citation type="submission" date="2020-05" db="UniProtKB">
        <authorList>
            <consortium name="EnsemblMetazoa"/>
        </authorList>
    </citation>
    <scope>IDENTIFICATION</scope>
    <source>
        <strain evidence="1">IAEA</strain>
    </source>
</reference>
<protein>
    <submittedName>
        <fullName evidence="1">Uncharacterized protein</fullName>
    </submittedName>
</protein>
<sequence length="113" mass="12935">MLYGLVFVIQKQTLKEFSSNLAFAPFTKTSQNLSSFGIISGFSPSRITTRKTGNIITLQYLTMEKMQHFQVDNQSKAAYIAMALRYELSVNQMKIIDIDDFPSLVQRQRELSD</sequence>
<dbReference type="VEuPathDB" id="VectorBase:GPAI023455"/>
<reference evidence="2" key="1">
    <citation type="submission" date="2014-03" db="EMBL/GenBank/DDBJ databases">
        <authorList>
            <person name="Aksoy S."/>
            <person name="Warren W."/>
            <person name="Wilson R.K."/>
        </authorList>
    </citation>
    <scope>NUCLEOTIDE SEQUENCE [LARGE SCALE GENOMIC DNA]</scope>
    <source>
        <strain evidence="2">IAEA</strain>
    </source>
</reference>